<dbReference type="EMBL" id="JBFOLK010000014">
    <property type="protein sequence ID" value="KAL2461084.1"/>
    <property type="molecule type" value="Genomic_DNA"/>
</dbReference>
<reference evidence="3" key="1">
    <citation type="submission" date="2024-07" db="EMBL/GenBank/DDBJ databases">
        <title>Two chromosome-level genome assemblies of Korean endemic species Abeliophyllum distichum and Forsythia ovata (Oleaceae).</title>
        <authorList>
            <person name="Jang H."/>
        </authorList>
    </citation>
    <scope>NUCLEOTIDE SEQUENCE [LARGE SCALE GENOMIC DNA]</scope>
</reference>
<dbReference type="PANTHER" id="PTHR31903">
    <property type="entry name" value="F12F1.11-RELATED"/>
    <property type="match status" value="1"/>
</dbReference>
<proteinExistence type="predicted"/>
<evidence type="ECO:0000256" key="1">
    <source>
        <dbReference type="SAM" id="MobiDB-lite"/>
    </source>
</evidence>
<dbReference type="AlphaFoldDB" id="A0ABD1PBS0"/>
<name>A0ABD1PBS0_9LAMI</name>
<evidence type="ECO:0000313" key="3">
    <source>
        <dbReference type="Proteomes" id="UP001604336"/>
    </source>
</evidence>
<dbReference type="Proteomes" id="UP001604336">
    <property type="component" value="Unassembled WGS sequence"/>
</dbReference>
<sequence>MTLIVALSLEDKEVLTYLLSCSSTNFSNNHRKETHKTTNAAAATFGCAKIIDAYEDNLLMQNKKDKSKRERKKGKSTRGSGQGSEVSKKSEFSLIKNDFDESNSVSDSTSASGTEEDDRQKEELEKGSMRNL</sequence>
<protein>
    <submittedName>
        <fullName evidence="2">Uncharacterized protein</fullName>
    </submittedName>
</protein>
<keyword evidence="3" id="KW-1185">Reference proteome</keyword>
<feature type="region of interest" description="Disordered" evidence="1">
    <location>
        <begin position="60"/>
        <end position="132"/>
    </location>
</feature>
<gene>
    <name evidence="2" type="ORF">Adt_44504</name>
</gene>
<comment type="caution">
    <text evidence="2">The sequence shown here is derived from an EMBL/GenBank/DDBJ whole genome shotgun (WGS) entry which is preliminary data.</text>
</comment>
<evidence type="ECO:0000313" key="2">
    <source>
        <dbReference type="EMBL" id="KAL2461084.1"/>
    </source>
</evidence>
<organism evidence="2 3">
    <name type="scientific">Abeliophyllum distichum</name>
    <dbReference type="NCBI Taxonomy" id="126358"/>
    <lineage>
        <taxon>Eukaryota</taxon>
        <taxon>Viridiplantae</taxon>
        <taxon>Streptophyta</taxon>
        <taxon>Embryophyta</taxon>
        <taxon>Tracheophyta</taxon>
        <taxon>Spermatophyta</taxon>
        <taxon>Magnoliopsida</taxon>
        <taxon>eudicotyledons</taxon>
        <taxon>Gunneridae</taxon>
        <taxon>Pentapetalae</taxon>
        <taxon>asterids</taxon>
        <taxon>lamiids</taxon>
        <taxon>Lamiales</taxon>
        <taxon>Oleaceae</taxon>
        <taxon>Forsythieae</taxon>
        <taxon>Abeliophyllum</taxon>
    </lineage>
</organism>
<dbReference type="PANTHER" id="PTHR31903:SF6">
    <property type="entry name" value="F12F1.11-RELATED"/>
    <property type="match status" value="1"/>
</dbReference>
<accession>A0ABD1PBS0</accession>
<feature type="compositionally biased region" description="Basic and acidic residues" evidence="1">
    <location>
        <begin position="118"/>
        <end position="132"/>
    </location>
</feature>
<feature type="compositionally biased region" description="Polar residues" evidence="1">
    <location>
        <begin position="102"/>
        <end position="113"/>
    </location>
</feature>